<protein>
    <submittedName>
        <fullName evidence="1">Uncharacterized protein</fullName>
    </submittedName>
</protein>
<organism evidence="1 2">
    <name type="scientific">Bacillus bruguierae</name>
    <dbReference type="NCBI Taxonomy" id="3127667"/>
    <lineage>
        <taxon>Bacteria</taxon>
        <taxon>Bacillati</taxon>
        <taxon>Bacillota</taxon>
        <taxon>Bacilli</taxon>
        <taxon>Bacillales</taxon>
        <taxon>Bacillaceae</taxon>
        <taxon>Bacillus</taxon>
    </lineage>
</organism>
<keyword evidence="2" id="KW-1185">Reference proteome</keyword>
<dbReference type="Proteomes" id="UP001372526">
    <property type="component" value="Unassembled WGS sequence"/>
</dbReference>
<accession>A0ABU8FQ36</accession>
<comment type="caution">
    <text evidence="1">The sequence shown here is derived from an EMBL/GenBank/DDBJ whole genome shotgun (WGS) entry which is preliminary data.</text>
</comment>
<dbReference type="RefSeq" id="WP_336474112.1">
    <property type="nucleotide sequence ID" value="NZ_JBAWSX010000018.1"/>
</dbReference>
<evidence type="ECO:0000313" key="2">
    <source>
        <dbReference type="Proteomes" id="UP001372526"/>
    </source>
</evidence>
<dbReference type="EMBL" id="JBAWSX010000018">
    <property type="protein sequence ID" value="MEI4803810.1"/>
    <property type="molecule type" value="Genomic_DNA"/>
</dbReference>
<gene>
    <name evidence="1" type="ORF">WAZ07_21735</name>
</gene>
<proteinExistence type="predicted"/>
<evidence type="ECO:0000313" key="1">
    <source>
        <dbReference type="EMBL" id="MEI4803810.1"/>
    </source>
</evidence>
<reference evidence="1 2" key="1">
    <citation type="submission" date="2024-01" db="EMBL/GenBank/DDBJ databases">
        <title>Seven novel Bacillus-like species.</title>
        <authorList>
            <person name="Liu G."/>
        </authorList>
    </citation>
    <scope>NUCLEOTIDE SEQUENCE [LARGE SCALE GENOMIC DNA]</scope>
    <source>
        <strain evidence="1 2">FJAT-51639</strain>
    </source>
</reference>
<sequence length="255" mass="30563">MYDIRSTQGEVKFYTHFKNLWKLVFKKNEEREQNNRKVNYDVLLIIYKRYENILIEYMEKESAFFSSFLEEYDIQSKLIDFLSQYTEVYNLLKPHAQEELQNRVKGQKSWEVRAIFLSNSLKEHFKYVDSSIHSSSYKLYNQPYIQMYLLKEQDIALFKEQAEKEGVVSEFYDLMISHYYHSGGFDAANSTFNRCIEPFYKEFNKDQFEVLLKEINSNPQCYNGRHSSRNKILLEKAKEVMPGIDLQSEYANIFG</sequence>
<name>A0ABU8FQ36_9BACI</name>